<dbReference type="Pfam" id="PF17390">
    <property type="entry name" value="Bac_rhamnosid_C"/>
    <property type="match status" value="1"/>
</dbReference>
<comment type="caution">
    <text evidence="8">The sequence shown here is derived from an EMBL/GenBank/DDBJ whole genome shotgun (WGS) entry which is preliminary data.</text>
</comment>
<dbReference type="AlphaFoldDB" id="A0A399T2I6"/>
<keyword evidence="9" id="KW-1185">Reference proteome</keyword>
<dbReference type="InterPro" id="IPR035398">
    <property type="entry name" value="Bac_rhamnosid_C"/>
</dbReference>
<dbReference type="GO" id="GO:0005975">
    <property type="term" value="P:carbohydrate metabolic process"/>
    <property type="evidence" value="ECO:0007669"/>
    <property type="project" value="InterPro"/>
</dbReference>
<dbReference type="InterPro" id="IPR013783">
    <property type="entry name" value="Ig-like_fold"/>
</dbReference>
<dbReference type="Pfam" id="PF08531">
    <property type="entry name" value="Bac_rhamnosid_N"/>
    <property type="match status" value="1"/>
</dbReference>
<dbReference type="Gene3D" id="2.60.420.10">
    <property type="entry name" value="Maltose phosphorylase, domain 3"/>
    <property type="match status" value="1"/>
</dbReference>
<evidence type="ECO:0000259" key="4">
    <source>
        <dbReference type="Pfam" id="PF05592"/>
    </source>
</evidence>
<dbReference type="Pfam" id="PF25788">
    <property type="entry name" value="Ig_Rha78A_N"/>
    <property type="match status" value="1"/>
</dbReference>
<dbReference type="SUPFAM" id="SSF48208">
    <property type="entry name" value="Six-hairpin glycosidases"/>
    <property type="match status" value="1"/>
</dbReference>
<proteinExistence type="predicted"/>
<dbReference type="InterPro" id="IPR035396">
    <property type="entry name" value="Bac_rhamnosid6H"/>
</dbReference>
<reference evidence="8 9" key="1">
    <citation type="submission" date="2018-08" db="EMBL/GenBank/DDBJ databases">
        <title>Pallidiluteibacterium maritimus gen. nov., sp. nov., isolated from coastal sediment.</title>
        <authorList>
            <person name="Zhou L.Y."/>
        </authorList>
    </citation>
    <scope>NUCLEOTIDE SEQUENCE [LARGE SCALE GENOMIC DNA]</scope>
    <source>
        <strain evidence="8 9">XSD2</strain>
    </source>
</reference>
<dbReference type="Pfam" id="PF17389">
    <property type="entry name" value="Bac_rhamnosid6H"/>
    <property type="match status" value="1"/>
</dbReference>
<evidence type="ECO:0000256" key="2">
    <source>
        <dbReference type="ARBA" id="ARBA00012652"/>
    </source>
</evidence>
<dbReference type="InterPro" id="IPR012341">
    <property type="entry name" value="6hp_glycosidase-like_sf"/>
</dbReference>
<dbReference type="Proteomes" id="UP000265926">
    <property type="component" value="Unassembled WGS sequence"/>
</dbReference>
<feature type="domain" description="Alpha-L-rhamnosidase C-terminal" evidence="7">
    <location>
        <begin position="809"/>
        <end position="881"/>
    </location>
</feature>
<evidence type="ECO:0000256" key="1">
    <source>
        <dbReference type="ARBA" id="ARBA00001445"/>
    </source>
</evidence>
<sequence length="923" mass="105199">MKRSTIISLSFFIFFFLLNVSCERSPQNLVTETKCQSIINPIGIDVNQPSFSWIVESTERGKKQIAYQILLADNKDDINRNSGNYWDSGKIISEKNHSVMYRGKALQSNQTYYWKVRIWDEQDVPTEYSKTTFFTTSILDSDEWKGKWIGRGIAKAPLNEEGFYQEKIEVDADGDSIKYNGTSLLLRKEIQLAKTVSKALVNVSGLGFYEFSINGKRVGDRVLNPAKTNYTQLVLFDTYEVSELLDKGENVLGIMVGNGWFDPIPKWWSWRMQWFGEKQAMLNMHITYKDGSTEVITTDNTWKIADGPIRHHCIYDGETYDATKEIADWGKPGFDDSKWESAKNVEAPKGKFTAQIMPAIKRVETIKPLSVTYPNDSISVVNFGQNFSGWVRIKVRTERGQKTIIRFAENSKDGMIDTKSNDKAVTTDTYIAKGEKEEIFEPRFTYHGFQYVEVSGLPYQLEAEDIEAVVVHSAVEQTGSFECSNEQINNIHKAVLWSYRSNLMGYPTDCPQREERLGWIGDAHVVAEAGIYNFEVNQFYNKWLDDIRVNQDKNNGYIPYIAPRPISNGDPAFSWSSGYHLIAWYHYLYYGDKKILEENYEAMKKYVDYLSTLADKYILPNDKYGDWVSPLDGWKRGTPASISTGYYYYNSSIVAKAAKILGNNEDSKTYGTLSENIKTAFYQHFYNAETKNYEEGSQFSNSFALFLGLVPESEKEAVLNNLVNDIVNTHDTHLTTGILGTKYLMELLSREGRSDVAWALATQTTFPSWIDMLKDRTTLSEKWDKSGSSNHVMLGSIDSWFYQTLAGIQVQEDAPGFSEFVIKPFMPEDLSWVKASVKTVKGTVKSEWSIKNGNYHLNIQVPFGSEAIVYIIGDNPDNISESGHPVEQAENVEFLWKEDNYTVFKVGSGEYSFGSSSAYKNIK</sequence>
<evidence type="ECO:0000313" key="9">
    <source>
        <dbReference type="Proteomes" id="UP000265926"/>
    </source>
</evidence>
<protein>
    <recommendedName>
        <fullName evidence="2">alpha-L-rhamnosidase</fullName>
        <ecNumber evidence="2">3.2.1.40</ecNumber>
    </recommendedName>
</protein>
<dbReference type="PANTHER" id="PTHR33307">
    <property type="entry name" value="ALPHA-RHAMNOSIDASE (EUROFUNG)"/>
    <property type="match status" value="1"/>
</dbReference>
<dbReference type="Gene3D" id="2.60.120.260">
    <property type="entry name" value="Galactose-binding domain-like"/>
    <property type="match status" value="2"/>
</dbReference>
<dbReference type="PANTHER" id="PTHR33307:SF6">
    <property type="entry name" value="ALPHA-RHAMNOSIDASE (EUROFUNG)-RELATED"/>
    <property type="match status" value="1"/>
</dbReference>
<dbReference type="Gene3D" id="1.50.10.10">
    <property type="match status" value="1"/>
</dbReference>
<dbReference type="InterPro" id="IPR013737">
    <property type="entry name" value="Bac_rhamnosid_N"/>
</dbReference>
<comment type="catalytic activity">
    <reaction evidence="1">
        <text>Hydrolysis of terminal non-reducing alpha-L-rhamnose residues in alpha-L-rhamnosides.</text>
        <dbReference type="EC" id="3.2.1.40"/>
    </reaction>
</comment>
<dbReference type="PIRSF" id="PIRSF010631">
    <property type="entry name" value="A-rhamnsds"/>
    <property type="match status" value="1"/>
</dbReference>
<dbReference type="InterPro" id="IPR008902">
    <property type="entry name" value="Rhamnosid_concanavalin"/>
</dbReference>
<organism evidence="8 9">
    <name type="scientific">Maribellus luteus</name>
    <dbReference type="NCBI Taxonomy" id="2305463"/>
    <lineage>
        <taxon>Bacteria</taxon>
        <taxon>Pseudomonadati</taxon>
        <taxon>Bacteroidota</taxon>
        <taxon>Bacteroidia</taxon>
        <taxon>Marinilabiliales</taxon>
        <taxon>Prolixibacteraceae</taxon>
        <taxon>Maribellus</taxon>
    </lineage>
</organism>
<dbReference type="Gene3D" id="2.60.40.10">
    <property type="entry name" value="Immunoglobulins"/>
    <property type="match status" value="1"/>
</dbReference>
<dbReference type="OrthoDB" id="9766741at2"/>
<dbReference type="InterPro" id="IPR008928">
    <property type="entry name" value="6-hairpin_glycosidase_sf"/>
</dbReference>
<dbReference type="Pfam" id="PF05592">
    <property type="entry name" value="Bac_rhamnosid"/>
    <property type="match status" value="1"/>
</dbReference>
<keyword evidence="3" id="KW-0378">Hydrolase</keyword>
<dbReference type="EMBL" id="QWGR01000001">
    <property type="protein sequence ID" value="RIJ50536.1"/>
    <property type="molecule type" value="Genomic_DNA"/>
</dbReference>
<accession>A0A399T2I6</accession>
<feature type="domain" description="Alpha-L-rhamnosidase six-hairpin glycosidase" evidence="6">
    <location>
        <begin position="476"/>
        <end position="804"/>
    </location>
</feature>
<gene>
    <name evidence="8" type="ORF">D1614_00950</name>
</gene>
<dbReference type="InterPro" id="IPR016007">
    <property type="entry name" value="Alpha_rhamnosid"/>
</dbReference>
<feature type="domain" description="Bacterial alpha-L-rhamnosidase N-terminal" evidence="5">
    <location>
        <begin position="194"/>
        <end position="364"/>
    </location>
</feature>
<feature type="domain" description="Alpha-L-rhamnosidase concanavalin-like" evidence="4">
    <location>
        <begin position="376"/>
        <end position="472"/>
    </location>
</feature>
<evidence type="ECO:0000259" key="5">
    <source>
        <dbReference type="Pfam" id="PF08531"/>
    </source>
</evidence>
<evidence type="ECO:0000259" key="7">
    <source>
        <dbReference type="Pfam" id="PF17390"/>
    </source>
</evidence>
<name>A0A399T2I6_9BACT</name>
<dbReference type="GO" id="GO:0030596">
    <property type="term" value="F:alpha-L-rhamnosidase activity"/>
    <property type="evidence" value="ECO:0007669"/>
    <property type="project" value="UniProtKB-EC"/>
</dbReference>
<evidence type="ECO:0000259" key="6">
    <source>
        <dbReference type="Pfam" id="PF17389"/>
    </source>
</evidence>
<evidence type="ECO:0000256" key="3">
    <source>
        <dbReference type="ARBA" id="ARBA00022801"/>
    </source>
</evidence>
<evidence type="ECO:0000313" key="8">
    <source>
        <dbReference type="EMBL" id="RIJ50536.1"/>
    </source>
</evidence>
<dbReference type="EC" id="3.2.1.40" evidence="2"/>